<keyword evidence="3" id="KW-1185">Reference proteome</keyword>
<organism evidence="2 3">
    <name type="scientific">Lachnospira intestinalis</name>
    <dbReference type="NCBI Taxonomy" id="3133158"/>
    <lineage>
        <taxon>Bacteria</taxon>
        <taxon>Bacillati</taxon>
        <taxon>Bacillota</taxon>
        <taxon>Clostridia</taxon>
        <taxon>Lachnospirales</taxon>
        <taxon>Lachnospiraceae</taxon>
        <taxon>Lachnospira</taxon>
    </lineage>
</organism>
<evidence type="ECO:0000313" key="2">
    <source>
        <dbReference type="EMBL" id="MEQ2553748.1"/>
    </source>
</evidence>
<gene>
    <name evidence="2" type="ORF">WMO37_01790</name>
</gene>
<evidence type="ECO:0000313" key="3">
    <source>
        <dbReference type="Proteomes" id="UP001546774"/>
    </source>
</evidence>
<comment type="caution">
    <text evidence="2">The sequence shown here is derived from an EMBL/GenBank/DDBJ whole genome shotgun (WGS) entry which is preliminary data.</text>
</comment>
<dbReference type="Pfam" id="PF08867">
    <property type="entry name" value="FRG"/>
    <property type="match status" value="1"/>
</dbReference>
<name>A0ABV1H2M6_9FIRM</name>
<sequence>MSLNTDEGIEITSVDEYMREISKLNQNKKDPNAQMFFRGQAVDYWDIRPSIFRDQMLSVEHNLMSEPLRQIPNEFNNLGDSFEIMEKYQHYGMCTRLLDITTNPLVALYFSCERYKKEEYKDRETKNIEKVAPRGIVYFKEDNMPLKYNDLEVRIISRLASYDMNSDRTLEEIVEKLYQDTVISMDLKKKWLEENGMFEFIHICQSVCTVLPIMNNDRLIRQSGAFLLPGKFIVTNRGDNLKNAIIAKAESNLRNEFEGMFFYIDDNNKEKIRTELENCNISEANLFPELEYQLKYIRKHNEQFRRAVSYFEKFEKIEKNSTYNVEIKDEYDIDKLRMVIGKYDLEDGVKREIENVFLNNQDVDWIKRDSVISRIKIQICKKLLDNGYVKADAEKLAKNIIAKVIREK</sequence>
<dbReference type="InterPro" id="IPR014966">
    <property type="entry name" value="FRG-dom"/>
</dbReference>
<proteinExistence type="predicted"/>
<protein>
    <submittedName>
        <fullName evidence="2">FRG domain-containing protein</fullName>
    </submittedName>
</protein>
<accession>A0ABV1H2M6</accession>
<reference evidence="2" key="1">
    <citation type="submission" date="2024-03" db="EMBL/GenBank/DDBJ databases">
        <title>Human intestinal bacterial collection.</title>
        <authorList>
            <person name="Pauvert C."/>
            <person name="Hitch T.C.A."/>
            <person name="Clavel T."/>
        </authorList>
    </citation>
    <scope>NUCLEOTIDE SEQUENCE [LARGE SCALE GENOMIC DNA]</scope>
    <source>
        <strain evidence="2">CLA-AA-H89B</strain>
    </source>
</reference>
<dbReference type="EMBL" id="JBBMFS010000001">
    <property type="protein sequence ID" value="MEQ2553748.1"/>
    <property type="molecule type" value="Genomic_DNA"/>
</dbReference>
<feature type="domain" description="FRG" evidence="1">
    <location>
        <begin position="31"/>
        <end position="138"/>
    </location>
</feature>
<dbReference type="SMART" id="SM00901">
    <property type="entry name" value="FRG"/>
    <property type="match status" value="1"/>
</dbReference>
<dbReference type="Proteomes" id="UP001546774">
    <property type="component" value="Unassembled WGS sequence"/>
</dbReference>
<evidence type="ECO:0000259" key="1">
    <source>
        <dbReference type="SMART" id="SM00901"/>
    </source>
</evidence>